<accession>A0A1Q8E5W5</accession>
<dbReference type="OrthoDB" id="9794725at2"/>
<dbReference type="Pfam" id="PF13472">
    <property type="entry name" value="Lipase_GDSL_2"/>
    <property type="match status" value="1"/>
</dbReference>
<dbReference type="Proteomes" id="UP000186890">
    <property type="component" value="Unassembled WGS sequence"/>
</dbReference>
<organism evidence="2 3">
    <name type="scientific">Streptococcus cuniculi</name>
    <dbReference type="NCBI Taxonomy" id="1432788"/>
    <lineage>
        <taxon>Bacteria</taxon>
        <taxon>Bacillati</taxon>
        <taxon>Bacillota</taxon>
        <taxon>Bacilli</taxon>
        <taxon>Lactobacillales</taxon>
        <taxon>Streptococcaceae</taxon>
        <taxon>Streptococcus</taxon>
    </lineage>
</organism>
<protein>
    <recommendedName>
        <fullName evidence="1">SGNH hydrolase-type esterase domain-containing protein</fullName>
    </recommendedName>
</protein>
<dbReference type="InterPro" id="IPR051532">
    <property type="entry name" value="Ester_Hydrolysis_Enzymes"/>
</dbReference>
<dbReference type="PANTHER" id="PTHR30383">
    <property type="entry name" value="THIOESTERASE 1/PROTEASE 1/LYSOPHOSPHOLIPASE L1"/>
    <property type="match status" value="1"/>
</dbReference>
<proteinExistence type="predicted"/>
<evidence type="ECO:0000313" key="2">
    <source>
        <dbReference type="EMBL" id="OLF47172.1"/>
    </source>
</evidence>
<keyword evidence="3" id="KW-1185">Reference proteome</keyword>
<gene>
    <name evidence="2" type="ORF">BU202_08815</name>
</gene>
<name>A0A1Q8E5W5_9STRE</name>
<dbReference type="EMBL" id="MSJM01000008">
    <property type="protein sequence ID" value="OLF47172.1"/>
    <property type="molecule type" value="Genomic_DNA"/>
</dbReference>
<dbReference type="GO" id="GO:0004622">
    <property type="term" value="F:phosphatidylcholine lysophospholipase activity"/>
    <property type="evidence" value="ECO:0007669"/>
    <property type="project" value="TreeGrafter"/>
</dbReference>
<dbReference type="PANTHER" id="PTHR30383:SF5">
    <property type="entry name" value="SGNH HYDROLASE-TYPE ESTERASE DOMAIN-CONTAINING PROTEIN"/>
    <property type="match status" value="1"/>
</dbReference>
<dbReference type="AlphaFoldDB" id="A0A1Q8E5W5"/>
<dbReference type="RefSeq" id="WP_075105413.1">
    <property type="nucleotide sequence ID" value="NZ_MSJM01000008.1"/>
</dbReference>
<dbReference type="InterPro" id="IPR036514">
    <property type="entry name" value="SGNH_hydro_sf"/>
</dbReference>
<evidence type="ECO:0000313" key="3">
    <source>
        <dbReference type="Proteomes" id="UP000186890"/>
    </source>
</evidence>
<dbReference type="Gene3D" id="3.40.50.1110">
    <property type="entry name" value="SGNH hydrolase"/>
    <property type="match status" value="2"/>
</dbReference>
<dbReference type="InterPro" id="IPR013830">
    <property type="entry name" value="SGNH_hydro"/>
</dbReference>
<sequence length="651" mass="74113">MKSPVFQMGESVRRLLQSNESLVWVVTGGESAVGGFSQTQGCRNYVGHFEEYLRWERRAKDLERSAQIATMQRYVFNSAKAGLTLKKLLGNFEKHIQQYHPNIVSYHIGYEDILKGKDYLQEFQKELDEFLVRVLALEYRTCKVVIQICHSTKDEWFNSLIADYAQVVLAVVNRYKSEKAYDNIVVVRHDELTKTESFKSTCLTDDLYLNAYGHLEIGRQLSEATIGTSEHYPGKDVSLEFVNRCHTAHYVAISPTISPTDDGICVSLPKEFQSEIWEYVLETGNQKVQQKGIENKAFIPRKFLVGDYTLKTKISGRQIQLKTIFGTGGISESLPQQKNTIASLESVFRSKESLNWLFMGDSITHGALWTFGYDSTPQIIEKYLHDVLGRREDVILNTAVSGSTISETLSHFEQRFNRYQPDIVCLMLGTNDSQQISPAAYYNELKELVHLLRKRGSTIILRTPPPSLRYENIIEYANQVQKLATQEEVILIDHYDTFSAILDTYPYLWDAKYCIMSDSPPLHPGPNGHIMMAKDILDGLGLWEESLFSDTWYGAELPTVNVDIVDALLLHSQENVGVNIQQLEERLQVPIGSITLSLVDKSGSKIRSVEQSQGIAWLNDLDRDQLGTIQVEVRPRYTAIIYKGIVPFPFQ</sequence>
<reference evidence="3" key="1">
    <citation type="submission" date="2016-12" db="EMBL/GenBank/DDBJ databases">
        <authorList>
            <person name="Gulvik C.A."/>
        </authorList>
    </citation>
    <scope>NUCLEOTIDE SEQUENCE [LARGE SCALE GENOMIC DNA]</scope>
    <source>
        <strain evidence="3">NED12-00049-6B</strain>
    </source>
</reference>
<feature type="domain" description="SGNH hydrolase-type esterase" evidence="1">
    <location>
        <begin position="358"/>
        <end position="529"/>
    </location>
</feature>
<comment type="caution">
    <text evidence="2">The sequence shown here is derived from an EMBL/GenBank/DDBJ whole genome shotgun (WGS) entry which is preliminary data.</text>
</comment>
<dbReference type="SUPFAM" id="SSF52266">
    <property type="entry name" value="SGNH hydrolase"/>
    <property type="match status" value="2"/>
</dbReference>
<evidence type="ECO:0000259" key="1">
    <source>
        <dbReference type="Pfam" id="PF13472"/>
    </source>
</evidence>